<protein>
    <recommendedName>
        <fullName evidence="3">Glycerophosphocholine acyltransferase 1</fullName>
    </recommendedName>
</protein>
<dbReference type="InterPro" id="IPR021261">
    <property type="entry name" value="GPCAT"/>
</dbReference>
<evidence type="ECO:0000256" key="12">
    <source>
        <dbReference type="ARBA" id="ARBA00023315"/>
    </source>
</evidence>
<keyword evidence="9 14" id="KW-0472">Membrane</keyword>
<evidence type="ECO:0000256" key="11">
    <source>
        <dbReference type="ARBA" id="ARBA00023264"/>
    </source>
</evidence>
<keyword evidence="4" id="KW-0444">Lipid biosynthesis</keyword>
<reference evidence="15" key="1">
    <citation type="submission" date="2021-01" db="EMBL/GenBank/DDBJ databases">
        <authorList>
            <person name="Corre E."/>
            <person name="Pelletier E."/>
            <person name="Niang G."/>
            <person name="Scheremetjew M."/>
            <person name="Finn R."/>
            <person name="Kale V."/>
            <person name="Holt S."/>
            <person name="Cochrane G."/>
            <person name="Meng A."/>
            <person name="Brown T."/>
            <person name="Cohen L."/>
        </authorList>
    </citation>
    <scope>NUCLEOTIDE SEQUENCE</scope>
    <source>
        <strain evidence="15">SAG 63-3</strain>
    </source>
</reference>
<feature type="region of interest" description="Disordered" evidence="13">
    <location>
        <begin position="76"/>
        <end position="219"/>
    </location>
</feature>
<organism evidence="15">
    <name type="scientific">Polytomella parva</name>
    <dbReference type="NCBI Taxonomy" id="51329"/>
    <lineage>
        <taxon>Eukaryota</taxon>
        <taxon>Viridiplantae</taxon>
        <taxon>Chlorophyta</taxon>
        <taxon>core chlorophytes</taxon>
        <taxon>Chlorophyceae</taxon>
        <taxon>CS clade</taxon>
        <taxon>Chlamydomonadales</taxon>
        <taxon>Chlamydomonadaceae</taxon>
        <taxon>Polytomella</taxon>
    </lineage>
</organism>
<feature type="transmembrane region" description="Helical" evidence="14">
    <location>
        <begin position="249"/>
        <end position="266"/>
    </location>
</feature>
<keyword evidence="8" id="KW-0443">Lipid metabolism</keyword>
<keyword evidence="10" id="KW-0594">Phospholipid biosynthesis</keyword>
<feature type="transmembrane region" description="Helical" evidence="14">
    <location>
        <begin position="272"/>
        <end position="291"/>
    </location>
</feature>
<dbReference type="GO" id="GO:0016746">
    <property type="term" value="F:acyltransferase activity"/>
    <property type="evidence" value="ECO:0007669"/>
    <property type="project" value="UniProtKB-KW"/>
</dbReference>
<accession>A0A7S0YL22</accession>
<feature type="region of interest" description="Disordered" evidence="13">
    <location>
        <begin position="487"/>
        <end position="510"/>
    </location>
</feature>
<feature type="compositionally biased region" description="Low complexity" evidence="13">
    <location>
        <begin position="150"/>
        <end position="164"/>
    </location>
</feature>
<feature type="compositionally biased region" description="Pro residues" evidence="13">
    <location>
        <begin position="132"/>
        <end position="143"/>
    </location>
</feature>
<feature type="transmembrane region" description="Helical" evidence="14">
    <location>
        <begin position="663"/>
        <end position="685"/>
    </location>
</feature>
<evidence type="ECO:0000256" key="2">
    <source>
        <dbReference type="ARBA" id="ARBA00006675"/>
    </source>
</evidence>
<evidence type="ECO:0000256" key="7">
    <source>
        <dbReference type="ARBA" id="ARBA00022989"/>
    </source>
</evidence>
<dbReference type="PRINTS" id="PR01217">
    <property type="entry name" value="PRICHEXTENSN"/>
</dbReference>
<dbReference type="GO" id="GO:0016020">
    <property type="term" value="C:membrane"/>
    <property type="evidence" value="ECO:0007669"/>
    <property type="project" value="UniProtKB-SubCell"/>
</dbReference>
<evidence type="ECO:0000256" key="8">
    <source>
        <dbReference type="ARBA" id="ARBA00023098"/>
    </source>
</evidence>
<feature type="compositionally biased region" description="Basic residues" evidence="13">
    <location>
        <begin position="498"/>
        <end position="509"/>
    </location>
</feature>
<keyword evidence="12" id="KW-0012">Acyltransferase</keyword>
<evidence type="ECO:0000256" key="5">
    <source>
        <dbReference type="ARBA" id="ARBA00022679"/>
    </source>
</evidence>
<comment type="subcellular location">
    <subcellularLocation>
        <location evidence="1">Membrane</location>
        <topology evidence="1">Multi-pass membrane protein</topology>
    </subcellularLocation>
</comment>
<feature type="transmembrane region" description="Helical" evidence="14">
    <location>
        <begin position="574"/>
        <end position="593"/>
    </location>
</feature>
<keyword evidence="7 14" id="KW-1133">Transmembrane helix</keyword>
<keyword evidence="6 14" id="KW-0812">Transmembrane</keyword>
<dbReference type="EMBL" id="HBFM01023990">
    <property type="protein sequence ID" value="CAD8781586.1"/>
    <property type="molecule type" value="Transcribed_RNA"/>
</dbReference>
<feature type="compositionally biased region" description="Pro residues" evidence="13">
    <location>
        <begin position="165"/>
        <end position="184"/>
    </location>
</feature>
<evidence type="ECO:0000256" key="14">
    <source>
        <dbReference type="SAM" id="Phobius"/>
    </source>
</evidence>
<feature type="compositionally biased region" description="Basic and acidic residues" evidence="13">
    <location>
        <begin position="487"/>
        <end position="497"/>
    </location>
</feature>
<feature type="transmembrane region" description="Helical" evidence="14">
    <location>
        <begin position="638"/>
        <end position="657"/>
    </location>
</feature>
<dbReference type="Pfam" id="PF10998">
    <property type="entry name" value="DUF2838"/>
    <property type="match status" value="1"/>
</dbReference>
<evidence type="ECO:0000256" key="4">
    <source>
        <dbReference type="ARBA" id="ARBA00022516"/>
    </source>
</evidence>
<evidence type="ECO:0000256" key="6">
    <source>
        <dbReference type="ARBA" id="ARBA00022692"/>
    </source>
</evidence>
<feature type="compositionally biased region" description="Pro residues" evidence="13">
    <location>
        <begin position="14"/>
        <end position="23"/>
    </location>
</feature>
<feature type="compositionally biased region" description="Basic and acidic residues" evidence="13">
    <location>
        <begin position="718"/>
        <end position="727"/>
    </location>
</feature>
<name>A0A7S0YL22_9CHLO</name>
<keyword evidence="5" id="KW-0808">Transferase</keyword>
<gene>
    <name evidence="15" type="ORF">PPAR00522_LOCUS15554</name>
</gene>
<feature type="transmembrane region" description="Helical" evidence="14">
    <location>
        <begin position="298"/>
        <end position="317"/>
    </location>
</feature>
<feature type="region of interest" description="Disordered" evidence="13">
    <location>
        <begin position="706"/>
        <end position="727"/>
    </location>
</feature>
<keyword evidence="11" id="KW-1208">Phospholipid metabolism</keyword>
<dbReference type="GO" id="GO:0006656">
    <property type="term" value="P:phosphatidylcholine biosynthetic process"/>
    <property type="evidence" value="ECO:0007669"/>
    <property type="project" value="TreeGrafter"/>
</dbReference>
<evidence type="ECO:0000256" key="13">
    <source>
        <dbReference type="SAM" id="MobiDB-lite"/>
    </source>
</evidence>
<dbReference type="PANTHER" id="PTHR31201">
    <property type="entry name" value="OS01G0585100 PROTEIN"/>
    <property type="match status" value="1"/>
</dbReference>
<evidence type="ECO:0000256" key="10">
    <source>
        <dbReference type="ARBA" id="ARBA00023209"/>
    </source>
</evidence>
<comment type="similarity">
    <text evidence="2">Belongs to the GPC1 family.</text>
</comment>
<evidence type="ECO:0000256" key="3">
    <source>
        <dbReference type="ARBA" id="ARBA00019082"/>
    </source>
</evidence>
<dbReference type="PANTHER" id="PTHR31201:SF1">
    <property type="entry name" value="GLYCEROPHOSPHOCHOLINE ACYLTRANSFERASE 1"/>
    <property type="match status" value="1"/>
</dbReference>
<proteinExistence type="inferred from homology"/>
<dbReference type="AlphaFoldDB" id="A0A7S0YL22"/>
<evidence type="ECO:0000313" key="15">
    <source>
        <dbReference type="EMBL" id="CAD8781586.1"/>
    </source>
</evidence>
<feature type="region of interest" description="Disordered" evidence="13">
    <location>
        <begin position="1"/>
        <end position="48"/>
    </location>
</feature>
<evidence type="ECO:0000256" key="9">
    <source>
        <dbReference type="ARBA" id="ARBA00023136"/>
    </source>
</evidence>
<evidence type="ECO:0000256" key="1">
    <source>
        <dbReference type="ARBA" id="ARBA00004141"/>
    </source>
</evidence>
<sequence length="727" mass="81128">MTSLDPDPVCLRESPPPTAPPLSSPVECTDGVEEEGGGMPHASDENDELEGNLNFSVLDALTDLKSSALLLETAVPVDGSDSATSPDPLMADLHLDLDPDINSEPLPPFKSPQTGSFSPQPPLSLHQALNSQPPPNSQPPTSPPSGSVDPDLSIRPPSLSLSLKSPPPSPLHPLPPSPFPPPSAPSTQAPSHLQIPSQPPPSPKLLSPHQVPSPTPSAPPMARLLSQLRWRRRLHRLMGPRALLFRDKGSFFVGASLLWIASFWLGSCPETFYQFYGAAGLVLMAIRWTIYWRRRWHYYLFDFCYFANLVLVVHIWVFPRSSLLAKITFAFDTGPLTLAIVAFRNSLVFHDVDKVTSIFMHIVPAMASWAERWYLIPQSLSLSSLESKTGSNASSTDGMSHLDPGLDLGETLNIKGHASKEKEDAEGRETEWWIQGSDPETKVCREDNRVEMDTGWRARSIGRGAVEESEEDETEADKDRMVGVGERAERTRGENGRGKRGRGKGKGKKETKTMTAAILNFLQREIRQANKIVTFRRAKNKSNRTKTEREKGNGFGPNSGATAQDRVLWATGDWQSLFLAPILSYIFWAVSYYSKLFIFSARKIEQRGYTTLFTYVTSRKKGVFFSISRRIPPRWRPLIYLFLHLLFCIVSFVASMACWDRFWLHTLILIAVFSSSLWHGAGYYFEVFATRYQDRLTQCIQSLDDSSKSTTASPILDDPEKRLEDGN</sequence>